<gene>
    <name evidence="2" type="ORF">R3P38DRAFT_1293224</name>
</gene>
<protein>
    <submittedName>
        <fullName evidence="2">Uncharacterized protein</fullName>
    </submittedName>
</protein>
<dbReference type="EMBL" id="JAWWNJ010000046">
    <property type="protein sequence ID" value="KAK7018118.1"/>
    <property type="molecule type" value="Genomic_DNA"/>
</dbReference>
<dbReference type="AlphaFoldDB" id="A0AAW0AWQ5"/>
<keyword evidence="3" id="KW-1185">Reference proteome</keyword>
<organism evidence="2 3">
    <name type="scientific">Favolaschia claudopus</name>
    <dbReference type="NCBI Taxonomy" id="2862362"/>
    <lineage>
        <taxon>Eukaryota</taxon>
        <taxon>Fungi</taxon>
        <taxon>Dikarya</taxon>
        <taxon>Basidiomycota</taxon>
        <taxon>Agaricomycotina</taxon>
        <taxon>Agaricomycetes</taxon>
        <taxon>Agaricomycetidae</taxon>
        <taxon>Agaricales</taxon>
        <taxon>Marasmiineae</taxon>
        <taxon>Mycenaceae</taxon>
        <taxon>Favolaschia</taxon>
    </lineage>
</organism>
<reference evidence="2 3" key="1">
    <citation type="journal article" date="2024" name="J Genomics">
        <title>Draft genome sequencing and assembly of Favolaschia claudopus CIRM-BRFM 2984 isolated from oak limbs.</title>
        <authorList>
            <person name="Navarro D."/>
            <person name="Drula E."/>
            <person name="Chaduli D."/>
            <person name="Cazenave R."/>
            <person name="Ahrendt S."/>
            <person name="Wang J."/>
            <person name="Lipzen A."/>
            <person name="Daum C."/>
            <person name="Barry K."/>
            <person name="Grigoriev I.V."/>
            <person name="Favel A."/>
            <person name="Rosso M.N."/>
            <person name="Martin F."/>
        </authorList>
    </citation>
    <scope>NUCLEOTIDE SEQUENCE [LARGE SCALE GENOMIC DNA]</scope>
    <source>
        <strain evidence="2 3">CIRM-BRFM 2984</strain>
    </source>
</reference>
<accession>A0AAW0AWQ5</accession>
<evidence type="ECO:0000313" key="2">
    <source>
        <dbReference type="EMBL" id="KAK7018118.1"/>
    </source>
</evidence>
<proteinExistence type="predicted"/>
<evidence type="ECO:0000313" key="3">
    <source>
        <dbReference type="Proteomes" id="UP001362999"/>
    </source>
</evidence>
<comment type="caution">
    <text evidence="2">The sequence shown here is derived from an EMBL/GenBank/DDBJ whole genome shotgun (WGS) entry which is preliminary data.</text>
</comment>
<name>A0AAW0AWQ5_9AGAR</name>
<sequence length="212" mass="24231">MRLYCNRGAGAWRHGAPRHRCRGRAARQLFFDRTAYDRRQKAPRRARRVLSRRSRRVVVEVRRRGVTGSRKRKRHCRACRYVPPLSLVFFHPPTYPPDRPPSSLRYIPSPVFPIADHSLYSLLVKHAVTLGPPSPTTAPSVVDAGSDGPLNALAVIWTSWSSALRRTQDQREGMIPNPRGSWGCRDVGARRRHRRSTTLTVDKVGMGRKLKR</sequence>
<evidence type="ECO:0000256" key="1">
    <source>
        <dbReference type="SAM" id="MobiDB-lite"/>
    </source>
</evidence>
<feature type="region of interest" description="Disordered" evidence="1">
    <location>
        <begin position="172"/>
        <end position="195"/>
    </location>
</feature>
<dbReference type="Proteomes" id="UP001362999">
    <property type="component" value="Unassembled WGS sequence"/>
</dbReference>